<organism evidence="3 4">
    <name type="scientific">Sinorhizobium alkalisoli</name>
    <dbReference type="NCBI Taxonomy" id="1752398"/>
    <lineage>
        <taxon>Bacteria</taxon>
        <taxon>Pseudomonadati</taxon>
        <taxon>Pseudomonadota</taxon>
        <taxon>Alphaproteobacteria</taxon>
        <taxon>Hyphomicrobiales</taxon>
        <taxon>Rhizobiaceae</taxon>
        <taxon>Sinorhizobium/Ensifer group</taxon>
        <taxon>Sinorhizobium</taxon>
    </lineage>
</organism>
<evidence type="ECO:0000259" key="1">
    <source>
        <dbReference type="Pfam" id="PF00534"/>
    </source>
</evidence>
<dbReference type="GO" id="GO:0016757">
    <property type="term" value="F:glycosyltransferase activity"/>
    <property type="evidence" value="ECO:0007669"/>
    <property type="project" value="InterPro"/>
</dbReference>
<sequence>MKIVHVLTRLLRGGSEENTLACCNAQVRRGHEVLLVHGNEYDAALQAAVAKTLQVVPLEMLVHPLSPSHDIAAMGQLSRLFAEWHPDIVHTHQSKAGIVGRLAAKRAHVPGIVHGVHILPFMHVGNAQKLTFLAAERVAAKCTRAFIDVSQSMRDICIAHHIGSPDQHHVVHSGFDLLRFSQAHRPDEAARLLGIMPGASKPPVVLMLAALEQRKRHVEFIDAFAQVIERVPDARLILAGEGPARPDVEAAIQRSPAASSIHLLGFHSEPERLINLADVCVLTSMREGLPRVVMQYLAGGRPCVVSQLPGLDEVVKHGVNGIVTPAADVRAAVTAVADLLENNPYRARLSEGARRTDLSSWGLDTMCDRVETVYQSVLGTLH</sequence>
<dbReference type="Pfam" id="PF00534">
    <property type="entry name" value="Glycos_transf_1"/>
    <property type="match status" value="1"/>
</dbReference>
<dbReference type="Proteomes" id="UP000094342">
    <property type="component" value="Unassembled WGS sequence"/>
</dbReference>
<keyword evidence="3" id="KW-0808">Transferase</keyword>
<dbReference type="EMBL" id="LYBW01000061">
    <property type="protein sequence ID" value="ODR89673.1"/>
    <property type="molecule type" value="Genomic_DNA"/>
</dbReference>
<proteinExistence type="predicted"/>
<keyword evidence="4" id="KW-1185">Reference proteome</keyword>
<dbReference type="PANTHER" id="PTHR45947:SF3">
    <property type="entry name" value="SULFOQUINOVOSYL TRANSFERASE SQD2"/>
    <property type="match status" value="1"/>
</dbReference>
<dbReference type="STRING" id="1752398.A8M32_19775"/>
<name>A0A1E3V7Q9_9HYPH</name>
<feature type="domain" description="Glycosyl transferase family 1" evidence="1">
    <location>
        <begin position="200"/>
        <end position="355"/>
    </location>
</feature>
<feature type="domain" description="Glycosyltransferase subfamily 4-like N-terminal" evidence="2">
    <location>
        <begin position="13"/>
        <end position="177"/>
    </location>
</feature>
<dbReference type="CDD" id="cd03808">
    <property type="entry name" value="GT4_CapM-like"/>
    <property type="match status" value="1"/>
</dbReference>
<dbReference type="InterPro" id="IPR028098">
    <property type="entry name" value="Glyco_trans_4-like_N"/>
</dbReference>
<dbReference type="AlphaFoldDB" id="A0A1E3V7Q9"/>
<dbReference type="PANTHER" id="PTHR45947">
    <property type="entry name" value="SULFOQUINOVOSYL TRANSFERASE SQD2"/>
    <property type="match status" value="1"/>
</dbReference>
<dbReference type="Pfam" id="PF13439">
    <property type="entry name" value="Glyco_transf_4"/>
    <property type="match status" value="1"/>
</dbReference>
<dbReference type="OrthoDB" id="9807414at2"/>
<dbReference type="Gene3D" id="3.40.50.2000">
    <property type="entry name" value="Glycogen Phosphorylase B"/>
    <property type="match status" value="2"/>
</dbReference>
<evidence type="ECO:0000313" key="4">
    <source>
        <dbReference type="Proteomes" id="UP000094342"/>
    </source>
</evidence>
<dbReference type="SUPFAM" id="SSF53756">
    <property type="entry name" value="UDP-Glycosyltransferase/glycogen phosphorylase"/>
    <property type="match status" value="1"/>
</dbReference>
<evidence type="ECO:0000259" key="2">
    <source>
        <dbReference type="Pfam" id="PF13439"/>
    </source>
</evidence>
<dbReference type="InterPro" id="IPR050194">
    <property type="entry name" value="Glycosyltransferase_grp1"/>
</dbReference>
<dbReference type="InterPro" id="IPR001296">
    <property type="entry name" value="Glyco_trans_1"/>
</dbReference>
<accession>A0A1E3V7Q9</accession>
<comment type="caution">
    <text evidence="3">The sequence shown here is derived from an EMBL/GenBank/DDBJ whole genome shotgun (WGS) entry which is preliminary data.</text>
</comment>
<reference evidence="4" key="1">
    <citation type="submission" date="2016-05" db="EMBL/GenBank/DDBJ databases">
        <authorList>
            <person name="Li Y."/>
        </authorList>
    </citation>
    <scope>NUCLEOTIDE SEQUENCE [LARGE SCALE GENOMIC DNA]</scope>
    <source>
        <strain evidence="4">YIC4027</strain>
    </source>
</reference>
<protein>
    <submittedName>
        <fullName evidence="3">Group 1 glycosyl transferase</fullName>
    </submittedName>
</protein>
<gene>
    <name evidence="3" type="ORF">A8M32_19775</name>
</gene>
<evidence type="ECO:0000313" key="3">
    <source>
        <dbReference type="EMBL" id="ODR89673.1"/>
    </source>
</evidence>
<dbReference type="RefSeq" id="WP_069460239.1">
    <property type="nucleotide sequence ID" value="NZ_LYBW01000061.1"/>
</dbReference>